<dbReference type="SUPFAM" id="SSF74788">
    <property type="entry name" value="Cullin repeat-like"/>
    <property type="match status" value="1"/>
</dbReference>
<comment type="caution">
    <text evidence="5">The sequence shown here is derived from an EMBL/GenBank/DDBJ whole genome shotgun (WGS) entry which is preliminary data.</text>
</comment>
<gene>
    <name evidence="5" type="ORF">CLODIP_2_CD12390</name>
</gene>
<accession>A0A8S1D8C9</accession>
<protein>
    <recommendedName>
        <fullName evidence="4">Cullin family profile domain-containing protein</fullName>
    </recommendedName>
</protein>
<dbReference type="Gene3D" id="3.30.230.130">
    <property type="entry name" value="Cullin, Chain C, Domain 2"/>
    <property type="match status" value="1"/>
</dbReference>
<evidence type="ECO:0000256" key="3">
    <source>
        <dbReference type="RuleBase" id="RU003829"/>
    </source>
</evidence>
<dbReference type="GO" id="GO:0006511">
    <property type="term" value="P:ubiquitin-dependent protein catabolic process"/>
    <property type="evidence" value="ECO:0007669"/>
    <property type="project" value="InterPro"/>
</dbReference>
<dbReference type="Gene3D" id="1.20.1310.10">
    <property type="entry name" value="Cullin Repeats"/>
    <property type="match status" value="3"/>
</dbReference>
<dbReference type="SUPFAM" id="SSF75632">
    <property type="entry name" value="Cullin homology domain"/>
    <property type="match status" value="1"/>
</dbReference>
<dbReference type="InterPro" id="IPR059120">
    <property type="entry name" value="Cullin-like_AB"/>
</dbReference>
<dbReference type="InterPro" id="IPR001373">
    <property type="entry name" value="Cullin_N"/>
</dbReference>
<keyword evidence="6" id="KW-1185">Reference proteome</keyword>
<dbReference type="InterPro" id="IPR016159">
    <property type="entry name" value="Cullin_repeat-like_dom_sf"/>
</dbReference>
<dbReference type="Gene3D" id="1.10.10.10">
    <property type="entry name" value="Winged helix-like DNA-binding domain superfamily/Winged helix DNA-binding domain"/>
    <property type="match status" value="1"/>
</dbReference>
<dbReference type="InterPro" id="IPR045093">
    <property type="entry name" value="Cullin"/>
</dbReference>
<dbReference type="SMART" id="SM00884">
    <property type="entry name" value="Cullin_Nedd8"/>
    <property type="match status" value="1"/>
</dbReference>
<dbReference type="Pfam" id="PF10557">
    <property type="entry name" value="Cullin_Nedd8"/>
    <property type="match status" value="1"/>
</dbReference>
<dbReference type="Pfam" id="PF26557">
    <property type="entry name" value="Cullin_AB"/>
    <property type="match status" value="1"/>
</dbReference>
<evidence type="ECO:0000313" key="6">
    <source>
        <dbReference type="Proteomes" id="UP000494165"/>
    </source>
</evidence>
<dbReference type="OrthoDB" id="27073at2759"/>
<dbReference type="InterPro" id="IPR036390">
    <property type="entry name" value="WH_DNA-bd_sf"/>
</dbReference>
<comment type="similarity">
    <text evidence="1 2 3">Belongs to the cullin family.</text>
</comment>
<dbReference type="AlphaFoldDB" id="A0A8S1D8C9"/>
<dbReference type="Pfam" id="PF00888">
    <property type="entry name" value="Cullin"/>
    <property type="match status" value="1"/>
</dbReference>
<dbReference type="InterPro" id="IPR036317">
    <property type="entry name" value="Cullin_homology_sf"/>
</dbReference>
<feature type="domain" description="Cullin family profile" evidence="4">
    <location>
        <begin position="372"/>
        <end position="597"/>
    </location>
</feature>
<dbReference type="InterPro" id="IPR019559">
    <property type="entry name" value="Cullin_neddylation_domain"/>
</dbReference>
<name>A0A8S1D8C9_9INSE</name>
<dbReference type="PANTHER" id="PTHR11932">
    <property type="entry name" value="CULLIN"/>
    <property type="match status" value="1"/>
</dbReference>
<evidence type="ECO:0000256" key="2">
    <source>
        <dbReference type="PROSITE-ProRule" id="PRU00330"/>
    </source>
</evidence>
<dbReference type="SMART" id="SM00182">
    <property type="entry name" value="CULLIN"/>
    <property type="match status" value="1"/>
</dbReference>
<dbReference type="SUPFAM" id="SSF46785">
    <property type="entry name" value="Winged helix' DNA-binding domain"/>
    <property type="match status" value="1"/>
</dbReference>
<dbReference type="InterPro" id="IPR016158">
    <property type="entry name" value="Cullin_homology"/>
</dbReference>
<dbReference type="GO" id="GO:0031625">
    <property type="term" value="F:ubiquitin protein ligase binding"/>
    <property type="evidence" value="ECO:0007669"/>
    <property type="project" value="InterPro"/>
</dbReference>
<dbReference type="Proteomes" id="UP000494165">
    <property type="component" value="Unassembled WGS sequence"/>
</dbReference>
<reference evidence="5 6" key="1">
    <citation type="submission" date="2020-04" db="EMBL/GenBank/DDBJ databases">
        <authorList>
            <person name="Alioto T."/>
            <person name="Alioto T."/>
            <person name="Gomez Garrido J."/>
        </authorList>
    </citation>
    <scope>NUCLEOTIDE SEQUENCE [LARGE SCALE GENOMIC DNA]</scope>
</reference>
<proteinExistence type="inferred from homology"/>
<evidence type="ECO:0000259" key="4">
    <source>
        <dbReference type="PROSITE" id="PS50069"/>
    </source>
</evidence>
<evidence type="ECO:0000313" key="5">
    <source>
        <dbReference type="EMBL" id="CAB3377184.1"/>
    </source>
</evidence>
<organism evidence="5 6">
    <name type="scientific">Cloeon dipterum</name>
    <dbReference type="NCBI Taxonomy" id="197152"/>
    <lineage>
        <taxon>Eukaryota</taxon>
        <taxon>Metazoa</taxon>
        <taxon>Ecdysozoa</taxon>
        <taxon>Arthropoda</taxon>
        <taxon>Hexapoda</taxon>
        <taxon>Insecta</taxon>
        <taxon>Pterygota</taxon>
        <taxon>Palaeoptera</taxon>
        <taxon>Ephemeroptera</taxon>
        <taxon>Pisciforma</taxon>
        <taxon>Baetidae</taxon>
        <taxon>Cloeon</taxon>
    </lineage>
</organism>
<dbReference type="EMBL" id="CADEPI010000140">
    <property type="protein sequence ID" value="CAB3377184.1"/>
    <property type="molecule type" value="Genomic_DNA"/>
</dbReference>
<dbReference type="PROSITE" id="PS50069">
    <property type="entry name" value="CULLIN_2"/>
    <property type="match status" value="1"/>
</dbReference>
<dbReference type="InterPro" id="IPR036388">
    <property type="entry name" value="WH-like_DNA-bd_sf"/>
</dbReference>
<sequence length="722" mass="84180">MSVNKEQNLFQMWDLSEPTVNKILLQKTVTRPAWNETYQRIYSLCVIEPWSVGESLFKMIEICLKNRISRIYRDLEKKSNSADFLKAFNKAWKQFSKACEDLNELFKPVNNHAKIYASEWKSGQREEIKHLGLNLWKNAFYEKKLMNKIVELILEGFKDIRRGFLSDKKQNIMIEVLESFKYLDKIIPSKQLVYDEAVTLLLDGLKNSYTPFLVEFSKEIDTFVEYLDKAISFWKNEEKLCSLLFDTGSVEKLRASFADNFIEQKVDGMFSECQQCVEEQRFRDFASIHAKIEQFYLQPDTRLIPVFSRFFKKMVFEQLSREKNEQEALKEMCKMYTKYRKELVEKDLRDHPLFATALEEALKDLENQNKSDPNETAKRLVNFCVSVLLSKESEEELDVKLDFTRVLFQNLKSKDVFENYYLLHLSKRLLTGTSRTIELEENMLSTFDGVWSFEHKSKIQIMIKDFKASKNVTNQVASLIPDGGVDSTFMALRTSIWPVKLNEETCKLPQEIGNFAQAYEQNYKAACESHKLTWHHVLSRGTVRINFLDRPYDASMNTFQMAILLLFQNADTVCVKEMQDSVCIPYGTLVFQLDCLLESGLVTCDTEVVLASSLISLNLNYSNELTEFKIPQNVKGQKSPTDAGDRVEKIVHLDRKYFLEAAIVRVVKSCPQVNHDDLIEKVRAIAKAWFPIEIPIVNKIIEKLIEKEYISRMNNGLYEYIS</sequence>
<evidence type="ECO:0000256" key="1">
    <source>
        <dbReference type="ARBA" id="ARBA00006019"/>
    </source>
</evidence>